<accession>A0A101FRV6</accession>
<comment type="caution">
    <text evidence="3">The sequence shown here is derived from an EMBL/GenBank/DDBJ whole genome shotgun (WGS) entry which is preliminary data.</text>
</comment>
<feature type="domain" description="Cas6b N-terminal" evidence="2">
    <location>
        <begin position="2"/>
        <end position="98"/>
    </location>
</feature>
<reference evidence="3 4" key="1">
    <citation type="journal article" date="2015" name="MBio">
        <title>Genome-Resolved Metagenomic Analysis Reveals Roles for Candidate Phyla and Other Microbial Community Members in Biogeochemical Transformations in Oil Reservoirs.</title>
        <authorList>
            <person name="Hu P."/>
            <person name="Tom L."/>
            <person name="Singh A."/>
            <person name="Thomas B.C."/>
            <person name="Baker B.J."/>
            <person name="Piceno Y.M."/>
            <person name="Andersen G.L."/>
            <person name="Banfield J.F."/>
        </authorList>
    </citation>
    <scope>NUCLEOTIDE SEQUENCE [LARGE SCALE GENOMIC DNA]</scope>
    <source>
        <strain evidence="3">57_489</strain>
    </source>
</reference>
<evidence type="ECO:0000313" key="4">
    <source>
        <dbReference type="Proteomes" id="UP000057043"/>
    </source>
</evidence>
<evidence type="ECO:0000259" key="2">
    <source>
        <dbReference type="Pfam" id="PF17955"/>
    </source>
</evidence>
<proteinExistence type="predicted"/>
<dbReference type="Pfam" id="PF17955">
    <property type="entry name" value="Cas6b_N"/>
    <property type="match status" value="1"/>
</dbReference>
<name>A0A101FRV6_9EURY</name>
<protein>
    <recommendedName>
        <fullName evidence="5">DNA repair protein</fullName>
    </recommendedName>
</protein>
<organism evidence="3 4">
    <name type="scientific">Methanothrix harundinacea</name>
    <dbReference type="NCBI Taxonomy" id="301375"/>
    <lineage>
        <taxon>Archaea</taxon>
        <taxon>Methanobacteriati</taxon>
        <taxon>Methanobacteriota</taxon>
        <taxon>Stenosarchaea group</taxon>
        <taxon>Methanomicrobia</taxon>
        <taxon>Methanotrichales</taxon>
        <taxon>Methanotrichaceae</taxon>
        <taxon>Methanothrix</taxon>
    </lineage>
</organism>
<dbReference type="EMBL" id="LGFT01000108">
    <property type="protein sequence ID" value="KUK43214.1"/>
    <property type="molecule type" value="Genomic_DNA"/>
</dbReference>
<dbReference type="PATRIC" id="fig|301375.7.peg.126"/>
<evidence type="ECO:0000259" key="1">
    <source>
        <dbReference type="Pfam" id="PF17262"/>
    </source>
</evidence>
<dbReference type="InterPro" id="IPR020209">
    <property type="entry name" value="Cas6b_C"/>
</dbReference>
<evidence type="ECO:0008006" key="5">
    <source>
        <dbReference type="Google" id="ProtNLM"/>
    </source>
</evidence>
<dbReference type="Pfam" id="PF17262">
    <property type="entry name" value="Cas6b_C"/>
    <property type="match status" value="1"/>
</dbReference>
<feature type="domain" description="Cas6b C-terminal" evidence="1">
    <location>
        <begin position="111"/>
        <end position="217"/>
    </location>
</feature>
<dbReference type="AlphaFoldDB" id="A0A101FRV6"/>
<dbReference type="Proteomes" id="UP000057043">
    <property type="component" value="Unassembled WGS sequence"/>
</dbReference>
<sequence>MKIIMESDQPIMGKAENLRGFFAHQFDSYLLLHHHLANNKFLYQYPRIQYKDIDGKKMVLGLAEGVEVLQSIYNQYDWIDLGGYKYQIYSKEISLKEEIFGVTDESDEPKEYLKYQFLTPWFALNEENYRRYRDYSFPERTDQLKSILIQNIIAIAKTFNYFVDKKVLTEVNLKETTINFKGRSVIGFLGTFQVNFHLPDYIGLGKSVSRGFGTIKKL</sequence>
<evidence type="ECO:0000313" key="3">
    <source>
        <dbReference type="EMBL" id="KUK43214.1"/>
    </source>
</evidence>
<gene>
    <name evidence="3" type="ORF">XD72_2409</name>
</gene>
<dbReference type="InterPro" id="IPR041528">
    <property type="entry name" value="Cas6b_N"/>
</dbReference>